<organism evidence="11 12">
    <name type="scientific">Dichotomicrobium thermohalophilum</name>
    <dbReference type="NCBI Taxonomy" id="933063"/>
    <lineage>
        <taxon>Bacteria</taxon>
        <taxon>Pseudomonadati</taxon>
        <taxon>Pseudomonadota</taxon>
        <taxon>Alphaproteobacteria</taxon>
        <taxon>Hyphomicrobiales</taxon>
        <taxon>Hyphomicrobiaceae</taxon>
        <taxon>Dichotomicrobium</taxon>
    </lineage>
</organism>
<evidence type="ECO:0000256" key="6">
    <source>
        <dbReference type="HAMAP-Rule" id="MF_00367"/>
    </source>
</evidence>
<dbReference type="InterPro" id="IPR005225">
    <property type="entry name" value="Small_GTP-bd"/>
</dbReference>
<feature type="binding site" evidence="6">
    <location>
        <begin position="26"/>
        <end position="33"/>
    </location>
    <ligand>
        <name>GTP</name>
        <dbReference type="ChEBI" id="CHEBI:37565"/>
    </ligand>
</feature>
<keyword evidence="6" id="KW-0963">Cytoplasm</keyword>
<evidence type="ECO:0000256" key="1">
    <source>
        <dbReference type="ARBA" id="ARBA00007921"/>
    </source>
</evidence>
<dbReference type="InterPro" id="IPR030388">
    <property type="entry name" value="G_ERA_dom"/>
</dbReference>
<dbReference type="GO" id="GO:0005886">
    <property type="term" value="C:plasma membrane"/>
    <property type="evidence" value="ECO:0007669"/>
    <property type="project" value="UniProtKB-SubCell"/>
</dbReference>
<evidence type="ECO:0000256" key="5">
    <source>
        <dbReference type="ARBA" id="ARBA00023134"/>
    </source>
</evidence>
<keyword evidence="5 6" id="KW-0342">GTP-binding</keyword>
<protein>
    <recommendedName>
        <fullName evidence="2 6">GTPase Era</fullName>
    </recommendedName>
</protein>
<feature type="domain" description="KH type-2" evidence="9">
    <location>
        <begin position="216"/>
        <end position="293"/>
    </location>
</feature>
<comment type="caution">
    <text evidence="11">The sequence shown here is derived from an EMBL/GenBank/DDBJ whole genome shotgun (WGS) entry which is preliminary data.</text>
</comment>
<evidence type="ECO:0000256" key="3">
    <source>
        <dbReference type="ARBA" id="ARBA00022741"/>
    </source>
</evidence>
<dbReference type="GO" id="GO:0005829">
    <property type="term" value="C:cytosol"/>
    <property type="evidence" value="ECO:0007669"/>
    <property type="project" value="TreeGrafter"/>
</dbReference>
<comment type="subunit">
    <text evidence="6">Monomer.</text>
</comment>
<evidence type="ECO:0000256" key="7">
    <source>
        <dbReference type="PROSITE-ProRule" id="PRU01050"/>
    </source>
</evidence>
<evidence type="ECO:0000313" key="12">
    <source>
        <dbReference type="Proteomes" id="UP000266273"/>
    </source>
</evidence>
<dbReference type="Pfam" id="PF01926">
    <property type="entry name" value="MMR_HSR1"/>
    <property type="match status" value="1"/>
</dbReference>
<feature type="domain" description="Era-type G" evidence="10">
    <location>
        <begin position="18"/>
        <end position="185"/>
    </location>
</feature>
<dbReference type="InterPro" id="IPR027417">
    <property type="entry name" value="P-loop_NTPase"/>
</dbReference>
<dbReference type="InterPro" id="IPR015946">
    <property type="entry name" value="KH_dom-like_a/b"/>
</dbReference>
<keyword evidence="6" id="KW-0699">rRNA-binding</keyword>
<evidence type="ECO:0000259" key="9">
    <source>
        <dbReference type="PROSITE" id="PS50823"/>
    </source>
</evidence>
<evidence type="ECO:0000313" key="11">
    <source>
        <dbReference type="EMBL" id="RIA47460.1"/>
    </source>
</evidence>
<evidence type="ECO:0000259" key="10">
    <source>
        <dbReference type="PROSITE" id="PS51713"/>
    </source>
</evidence>
<dbReference type="EMBL" id="QXDF01000003">
    <property type="protein sequence ID" value="RIA47460.1"/>
    <property type="molecule type" value="Genomic_DNA"/>
</dbReference>
<dbReference type="GO" id="GO:0000028">
    <property type="term" value="P:ribosomal small subunit assembly"/>
    <property type="evidence" value="ECO:0007669"/>
    <property type="project" value="TreeGrafter"/>
</dbReference>
<dbReference type="GO" id="GO:0070181">
    <property type="term" value="F:small ribosomal subunit rRNA binding"/>
    <property type="evidence" value="ECO:0007669"/>
    <property type="project" value="UniProtKB-UniRule"/>
</dbReference>
<comment type="subcellular location">
    <subcellularLocation>
        <location evidence="6">Cytoplasm</location>
    </subcellularLocation>
    <subcellularLocation>
        <location evidence="6">Cell membrane</location>
        <topology evidence="6">Peripheral membrane protein</topology>
    </subcellularLocation>
</comment>
<dbReference type="RefSeq" id="WP_245410469.1">
    <property type="nucleotide sequence ID" value="NZ_QXDF01000003.1"/>
</dbReference>
<comment type="function">
    <text evidence="6">An essential GTPase that binds both GDP and GTP, with rapid nucleotide exchange. Plays a role in 16S rRNA processing and 30S ribosomal subunit biogenesis and possibly also in cell cycle regulation and energy metabolism.</text>
</comment>
<keyword evidence="6" id="KW-0472">Membrane</keyword>
<keyword evidence="6" id="KW-1003">Cell membrane</keyword>
<gene>
    <name evidence="6" type="primary">era</name>
    <name evidence="11" type="ORF">BXY53_2541</name>
</gene>
<dbReference type="AlphaFoldDB" id="A0A397PD67"/>
<dbReference type="CDD" id="cd04163">
    <property type="entry name" value="Era"/>
    <property type="match status" value="1"/>
</dbReference>
<dbReference type="Gene3D" id="3.30.300.20">
    <property type="match status" value="1"/>
</dbReference>
<comment type="similarity">
    <text evidence="1 6 7 8">Belongs to the TRAFAC class TrmE-Era-EngA-EngB-Septin-like GTPase superfamily. Era GTPase family.</text>
</comment>
<dbReference type="PROSITE" id="PS50823">
    <property type="entry name" value="KH_TYPE_2"/>
    <property type="match status" value="1"/>
</dbReference>
<dbReference type="CDD" id="cd22534">
    <property type="entry name" value="KH-II_Era"/>
    <property type="match status" value="1"/>
</dbReference>
<evidence type="ECO:0000256" key="8">
    <source>
        <dbReference type="RuleBase" id="RU003761"/>
    </source>
</evidence>
<dbReference type="PANTHER" id="PTHR42698">
    <property type="entry name" value="GTPASE ERA"/>
    <property type="match status" value="1"/>
</dbReference>
<keyword evidence="3 6" id="KW-0547">Nucleotide-binding</keyword>
<dbReference type="InterPro" id="IPR005662">
    <property type="entry name" value="GTPase_Era-like"/>
</dbReference>
<accession>A0A397PD67</accession>
<dbReference type="SUPFAM" id="SSF52540">
    <property type="entry name" value="P-loop containing nucleoside triphosphate hydrolases"/>
    <property type="match status" value="1"/>
</dbReference>
<dbReference type="PANTHER" id="PTHR42698:SF1">
    <property type="entry name" value="GTPASE ERA, MITOCHONDRIAL"/>
    <property type="match status" value="1"/>
</dbReference>
<evidence type="ECO:0000256" key="2">
    <source>
        <dbReference type="ARBA" id="ARBA00020484"/>
    </source>
</evidence>
<feature type="region of interest" description="G4" evidence="7">
    <location>
        <begin position="135"/>
        <end position="138"/>
    </location>
</feature>
<dbReference type="Pfam" id="PF07650">
    <property type="entry name" value="KH_2"/>
    <property type="match status" value="1"/>
</dbReference>
<feature type="region of interest" description="G3" evidence="7">
    <location>
        <begin position="73"/>
        <end position="76"/>
    </location>
</feature>
<feature type="region of interest" description="G1" evidence="7">
    <location>
        <begin position="26"/>
        <end position="33"/>
    </location>
</feature>
<dbReference type="Proteomes" id="UP000266273">
    <property type="component" value="Unassembled WGS sequence"/>
</dbReference>
<dbReference type="PROSITE" id="PS51713">
    <property type="entry name" value="G_ERA"/>
    <property type="match status" value="1"/>
</dbReference>
<keyword evidence="6" id="KW-0690">Ribosome biogenesis</keyword>
<sequence>MSEAQDANTPNIEEGETACGFAAIIGAPNAGKSTLTNQLVGSKVTIVTHKVQTTRTRLRGILIAGNTQIILVDTPGIFRPRRRLDRAMVEAAWHEALEADVVLLLVDAQKGVDEQVDSIIERLAGIKQPLLLVLNKIDRVRKDRLLEMTAQLSARVNFDRVFMISALTGDGVADLRDYLAEAMPPGPWLYPEDQLADAPLRVWAAEVTREKVFLRLHDELPYESTVETTEFKHLKDGSIRIEQIIYVARESQRKIVLGAGGRTIKQISMQARQELSEQLGVPVHLFLQVKVREHWAEDPSLYAAMGLEFPKR</sequence>
<dbReference type="GO" id="GO:0005525">
    <property type="term" value="F:GTP binding"/>
    <property type="evidence" value="ECO:0007669"/>
    <property type="project" value="UniProtKB-UniRule"/>
</dbReference>
<proteinExistence type="inferred from homology"/>
<dbReference type="NCBIfam" id="NF000908">
    <property type="entry name" value="PRK00089.1"/>
    <property type="match status" value="1"/>
</dbReference>
<dbReference type="InterPro" id="IPR004044">
    <property type="entry name" value="KH_dom_type_2"/>
</dbReference>
<dbReference type="NCBIfam" id="TIGR00436">
    <property type="entry name" value="era"/>
    <property type="match status" value="1"/>
</dbReference>
<feature type="binding site" evidence="6">
    <location>
        <begin position="135"/>
        <end position="138"/>
    </location>
    <ligand>
        <name>GTP</name>
        <dbReference type="ChEBI" id="CHEBI:37565"/>
    </ligand>
</feature>
<dbReference type="SUPFAM" id="SSF54814">
    <property type="entry name" value="Prokaryotic type KH domain (KH-domain type II)"/>
    <property type="match status" value="1"/>
</dbReference>
<dbReference type="Gene3D" id="3.40.50.300">
    <property type="entry name" value="P-loop containing nucleotide triphosphate hydrolases"/>
    <property type="match status" value="1"/>
</dbReference>
<dbReference type="GO" id="GO:0043024">
    <property type="term" value="F:ribosomal small subunit binding"/>
    <property type="evidence" value="ECO:0007669"/>
    <property type="project" value="TreeGrafter"/>
</dbReference>
<dbReference type="InterPro" id="IPR009019">
    <property type="entry name" value="KH_sf_prok-type"/>
</dbReference>
<reference evidence="11 12" key="1">
    <citation type="submission" date="2018-08" db="EMBL/GenBank/DDBJ databases">
        <title>Genomic Encyclopedia of Archaeal and Bacterial Type Strains, Phase II (KMG-II): from individual species to whole genera.</title>
        <authorList>
            <person name="Goeker M."/>
        </authorList>
    </citation>
    <scope>NUCLEOTIDE SEQUENCE [LARGE SCALE GENOMIC DNA]</scope>
    <source>
        <strain evidence="11 12">DSM 5002</strain>
    </source>
</reference>
<feature type="region of interest" description="G5" evidence="7">
    <location>
        <begin position="164"/>
        <end position="166"/>
    </location>
</feature>
<name>A0A397PD67_9HYPH</name>
<dbReference type="GO" id="GO:0003924">
    <property type="term" value="F:GTPase activity"/>
    <property type="evidence" value="ECO:0007669"/>
    <property type="project" value="UniProtKB-UniRule"/>
</dbReference>
<dbReference type="HAMAP" id="MF_00367">
    <property type="entry name" value="GTPase_Era"/>
    <property type="match status" value="1"/>
</dbReference>
<dbReference type="InterPro" id="IPR006073">
    <property type="entry name" value="GTP-bd"/>
</dbReference>
<feature type="binding site" evidence="6">
    <location>
        <begin position="73"/>
        <end position="77"/>
    </location>
    <ligand>
        <name>GTP</name>
        <dbReference type="ChEBI" id="CHEBI:37565"/>
    </ligand>
</feature>
<evidence type="ECO:0000256" key="4">
    <source>
        <dbReference type="ARBA" id="ARBA00022884"/>
    </source>
</evidence>
<keyword evidence="4 6" id="KW-0694">RNA-binding</keyword>
<keyword evidence="12" id="KW-1185">Reference proteome</keyword>
<feature type="region of interest" description="G2" evidence="7">
    <location>
        <begin position="52"/>
        <end position="56"/>
    </location>
</feature>
<dbReference type="NCBIfam" id="TIGR00231">
    <property type="entry name" value="small_GTP"/>
    <property type="match status" value="1"/>
</dbReference>